<dbReference type="SUPFAM" id="SSF103378">
    <property type="entry name" value="2-methylcitrate dehydratase PrpD"/>
    <property type="match status" value="1"/>
</dbReference>
<dbReference type="PANTHER" id="PTHR16943">
    <property type="entry name" value="2-METHYLCITRATE DEHYDRATASE-RELATED"/>
    <property type="match status" value="1"/>
</dbReference>
<dbReference type="InterPro" id="IPR005656">
    <property type="entry name" value="MmgE_PrpD"/>
</dbReference>
<evidence type="ECO:0000259" key="2">
    <source>
        <dbReference type="Pfam" id="PF03972"/>
    </source>
</evidence>
<evidence type="ECO:0000259" key="3">
    <source>
        <dbReference type="Pfam" id="PF19305"/>
    </source>
</evidence>
<dbReference type="EMBL" id="VOSK01000001">
    <property type="protein sequence ID" value="MPR23687.1"/>
    <property type="molecule type" value="Genomic_DNA"/>
</dbReference>
<dbReference type="GO" id="GO:0016829">
    <property type="term" value="F:lyase activity"/>
    <property type="evidence" value="ECO:0007669"/>
    <property type="project" value="InterPro"/>
</dbReference>
<comment type="caution">
    <text evidence="4">The sequence shown here is derived from an EMBL/GenBank/DDBJ whole genome shotgun (WGS) entry which is preliminary data.</text>
</comment>
<dbReference type="Gene3D" id="1.10.4100.10">
    <property type="entry name" value="2-methylcitrate dehydratase PrpD"/>
    <property type="match status" value="1"/>
</dbReference>
<comment type="similarity">
    <text evidence="1">Belongs to the PrpD family.</text>
</comment>
<name>A0A5N7MAB7_9HYPH</name>
<protein>
    <submittedName>
        <fullName evidence="4">MmgE/PrpD family protein</fullName>
    </submittedName>
</protein>
<sequence length="462" mass="49764">MPADQDLCYVFADFAANASYKKLPEDAIEGAKRSILDTLGVILAASGMEPASRVAVDLARESGGRPESTILAFGGKVPAVMAAFANGAMAHSLDYDDQTPWGQHASSTLIPAVFAVSERKGQVSGKEMITAVAIGQDLFNRLRRHIDWKKDWFFTTVMGVFSATAAAGRVLNLPANQIANALGIASLQSSGTTEMINATGSDLRAIYAGFPAKGAVLATLLAERGLSGIPTLFEGRYGILSLYFGGRYDRERIISGLGEEFTGGLTLYKRWPAVGTAHSHIHATMALVKENNLSPDDIDEIRVFVGDYHQLMSEPLEVRRAPKTLVDAKFSLPFLVAVAAVRGDMRLADFTDEALGSPEVLAAAQKVVPIEDRSLDWKLELPPGRVEIVMRDGRRFERVGTGIPGSVEAPMSWQDIVDKFDDCVATAATPFPAAKVRRIRQLVQSLEEAEDATELLRLAAGG</sequence>
<keyword evidence="5" id="KW-1185">Reference proteome</keyword>
<dbReference type="InterPro" id="IPR036148">
    <property type="entry name" value="MmgE/PrpD_sf"/>
</dbReference>
<dbReference type="Proteomes" id="UP000403266">
    <property type="component" value="Unassembled WGS sequence"/>
</dbReference>
<proteinExistence type="inferred from homology"/>
<dbReference type="OrthoDB" id="9795089at2"/>
<dbReference type="Pfam" id="PF19305">
    <property type="entry name" value="MmgE_PrpD_C"/>
    <property type="match status" value="1"/>
</dbReference>
<dbReference type="InterPro" id="IPR045336">
    <property type="entry name" value="MmgE_PrpD_N"/>
</dbReference>
<dbReference type="AlphaFoldDB" id="A0A5N7MAB7"/>
<dbReference type="PANTHER" id="PTHR16943:SF8">
    <property type="entry name" value="2-METHYLCITRATE DEHYDRATASE"/>
    <property type="match status" value="1"/>
</dbReference>
<gene>
    <name evidence="4" type="ORF">FS320_00215</name>
</gene>
<feature type="domain" description="MmgE/PrpD C-terminal" evidence="3">
    <location>
        <begin position="271"/>
        <end position="447"/>
    </location>
</feature>
<dbReference type="InterPro" id="IPR042183">
    <property type="entry name" value="MmgE/PrpD_sf_1"/>
</dbReference>
<evidence type="ECO:0000313" key="4">
    <source>
        <dbReference type="EMBL" id="MPR23687.1"/>
    </source>
</evidence>
<evidence type="ECO:0000256" key="1">
    <source>
        <dbReference type="ARBA" id="ARBA00006174"/>
    </source>
</evidence>
<dbReference type="InterPro" id="IPR042188">
    <property type="entry name" value="MmgE/PrpD_sf_2"/>
</dbReference>
<evidence type="ECO:0000313" key="5">
    <source>
        <dbReference type="Proteomes" id="UP000403266"/>
    </source>
</evidence>
<dbReference type="InterPro" id="IPR045337">
    <property type="entry name" value="MmgE_PrpD_C"/>
</dbReference>
<dbReference type="Pfam" id="PF03972">
    <property type="entry name" value="MmgE_PrpD_N"/>
    <property type="match status" value="1"/>
</dbReference>
<dbReference type="Gene3D" id="3.30.1330.120">
    <property type="entry name" value="2-methylcitrate dehydratase PrpD"/>
    <property type="match status" value="1"/>
</dbReference>
<feature type="domain" description="MmgE/PrpD N-terminal" evidence="2">
    <location>
        <begin position="11"/>
        <end position="247"/>
    </location>
</feature>
<reference evidence="4 5" key="1">
    <citation type="journal article" date="2019" name="Syst. Appl. Microbiol.">
        <title>Microvirga tunisiensis sp. nov., a root nodule symbiotic bacterium isolated from Lupinus micranthus and L. luteus grown in Northern Tunisia.</title>
        <authorList>
            <person name="Msaddak A."/>
            <person name="Rejili M."/>
            <person name="Duran D."/>
            <person name="Mars M."/>
            <person name="Palacios J.M."/>
            <person name="Ruiz-Argueso T."/>
            <person name="Rey L."/>
            <person name="Imperial J."/>
        </authorList>
    </citation>
    <scope>NUCLEOTIDE SEQUENCE [LARGE SCALE GENOMIC DNA]</scope>
    <source>
        <strain evidence="4 5">Lmie10</strain>
    </source>
</reference>
<accession>A0A5N7MAB7</accession>
<dbReference type="RefSeq" id="WP_152708601.1">
    <property type="nucleotide sequence ID" value="NZ_VOSJ01000001.1"/>
</dbReference>
<organism evidence="4 5">
    <name type="scientific">Microvirga tunisiensis</name>
    <dbReference type="NCBI Taxonomy" id="2108360"/>
    <lineage>
        <taxon>Bacteria</taxon>
        <taxon>Pseudomonadati</taxon>
        <taxon>Pseudomonadota</taxon>
        <taxon>Alphaproteobacteria</taxon>
        <taxon>Hyphomicrobiales</taxon>
        <taxon>Methylobacteriaceae</taxon>
        <taxon>Microvirga</taxon>
    </lineage>
</organism>